<accession>A0A2I1G989</accession>
<dbReference type="VEuPathDB" id="FungiDB:FUN_010384"/>
<sequence>MSFSLQALKLSTSFRFLGVWFNLQGSPNFVLSQLKDIYSNFVASVRFKKLSPSQLAYLHSSVIIPKVQFRSQVLYLSESQIMRIAKGYYSLQRKALSLARTFPTIALTRSKYANWVLITLRTLQGTLKWPSSLDSINDFSLWTSKRRSTSHNWLFQTIKLIRSIGLQFDFPTNTFLDLMPNESCPLVSISPFLANLETHSWLKSALWCLSQLLDPFRRFQYSWMDLRKMGLVANTGCIPFWFKEISSIPDLPSLLMSPRPNSTNSLIFGRAFYTFDDSSGNRVIYFSHWIPTSHDRMVLTPCPGCSLHCLEDNEGLLALKSVGGKLIHRFCLMILPSYRCLNLYQMTSHIDSSQQYINLKLSPFILCSYFRFLLGLSEIYIPEPFLVSEISPPMQSDDSPAQIPLDPTHRLFPAFALSSGTHFHIVGTVHEGDLSTSHLNCAWVQTLDDYILKSGVFSCPVVSPYKDVTELTFIIYVLNSLPPESAVDFSSLLQLHLSYHNWMNASSIKRVRLKNNVLWSCVSELIRSKHISCGFNGLIQNAPIPQQ</sequence>
<dbReference type="EMBL" id="LLXI01000239">
    <property type="protein sequence ID" value="PKY43185.1"/>
    <property type="molecule type" value="Genomic_DNA"/>
</dbReference>
<evidence type="ECO:0000313" key="1">
    <source>
        <dbReference type="EMBL" id="PKY43185.1"/>
    </source>
</evidence>
<proteinExistence type="predicted"/>
<name>A0A2I1G989_9GLOM</name>
<dbReference type="Proteomes" id="UP000234323">
    <property type="component" value="Unassembled WGS sequence"/>
</dbReference>
<gene>
    <name evidence="1" type="ORF">RhiirA4_457132</name>
</gene>
<keyword evidence="2" id="KW-1185">Reference proteome</keyword>
<organism evidence="1 2">
    <name type="scientific">Rhizophagus irregularis</name>
    <dbReference type="NCBI Taxonomy" id="588596"/>
    <lineage>
        <taxon>Eukaryota</taxon>
        <taxon>Fungi</taxon>
        <taxon>Fungi incertae sedis</taxon>
        <taxon>Mucoromycota</taxon>
        <taxon>Glomeromycotina</taxon>
        <taxon>Glomeromycetes</taxon>
        <taxon>Glomerales</taxon>
        <taxon>Glomeraceae</taxon>
        <taxon>Rhizophagus</taxon>
    </lineage>
</organism>
<reference evidence="1 2" key="1">
    <citation type="submission" date="2015-10" db="EMBL/GenBank/DDBJ databases">
        <title>Genome analyses suggest a sexual origin of heterokaryosis in a supposedly ancient asexual fungus.</title>
        <authorList>
            <person name="Ropars J."/>
            <person name="Sedzielewska K."/>
            <person name="Noel J."/>
            <person name="Charron P."/>
            <person name="Farinelli L."/>
            <person name="Marton T."/>
            <person name="Kruger M."/>
            <person name="Pelin A."/>
            <person name="Brachmann A."/>
            <person name="Corradi N."/>
        </authorList>
    </citation>
    <scope>NUCLEOTIDE SEQUENCE [LARGE SCALE GENOMIC DNA]</scope>
    <source>
        <strain evidence="1 2">A4</strain>
    </source>
</reference>
<protein>
    <submittedName>
        <fullName evidence="1">Uncharacterized protein</fullName>
    </submittedName>
</protein>
<dbReference type="AlphaFoldDB" id="A0A2I1G989"/>
<evidence type="ECO:0000313" key="2">
    <source>
        <dbReference type="Proteomes" id="UP000234323"/>
    </source>
</evidence>
<comment type="caution">
    <text evidence="1">The sequence shown here is derived from an EMBL/GenBank/DDBJ whole genome shotgun (WGS) entry which is preliminary data.</text>
</comment>
<dbReference type="VEuPathDB" id="FungiDB:RhiirA1_463720"/>